<feature type="signal peptide" evidence="1">
    <location>
        <begin position="1"/>
        <end position="22"/>
    </location>
</feature>
<sequence>MLTTQFVLLLVVLIALISVVAADFSCFFGDSICKSITCRNCAVAACINGNCVCTMSPTHTRASARGVLLRSDGCRSNGSEEQPHCELRPFPDFLSFLNFGNFCQQNRMQFSSKLLLLLAFLFVSLNAAVQAESCADRCQSKCINVNQCRSGGCAEDGVHCYCRDCPARE</sequence>
<protein>
    <submittedName>
        <fullName evidence="2">Uncharacterized protein</fullName>
    </submittedName>
</protein>
<dbReference type="OrthoDB" id="5850281at2759"/>
<feature type="chain" id="PRO_5035770558" evidence="1">
    <location>
        <begin position="23"/>
        <end position="169"/>
    </location>
</feature>
<accession>A0A8S1GTJ6</accession>
<dbReference type="Proteomes" id="UP000835052">
    <property type="component" value="Unassembled WGS sequence"/>
</dbReference>
<keyword evidence="1" id="KW-0732">Signal</keyword>
<reference evidence="2" key="1">
    <citation type="submission" date="2020-10" db="EMBL/GenBank/DDBJ databases">
        <authorList>
            <person name="Kikuchi T."/>
        </authorList>
    </citation>
    <scope>NUCLEOTIDE SEQUENCE</scope>
    <source>
        <strain evidence="2">NKZ352</strain>
    </source>
</reference>
<dbReference type="EMBL" id="CAJGYM010000005">
    <property type="protein sequence ID" value="CAD6186936.1"/>
    <property type="molecule type" value="Genomic_DNA"/>
</dbReference>
<name>A0A8S1GTJ6_9PELO</name>
<evidence type="ECO:0000313" key="3">
    <source>
        <dbReference type="Proteomes" id="UP000835052"/>
    </source>
</evidence>
<evidence type="ECO:0000256" key="1">
    <source>
        <dbReference type="SAM" id="SignalP"/>
    </source>
</evidence>
<dbReference type="AlphaFoldDB" id="A0A8S1GTJ6"/>
<proteinExistence type="predicted"/>
<keyword evidence="3" id="KW-1185">Reference proteome</keyword>
<evidence type="ECO:0000313" key="2">
    <source>
        <dbReference type="EMBL" id="CAD6186936.1"/>
    </source>
</evidence>
<organism evidence="2 3">
    <name type="scientific">Caenorhabditis auriculariae</name>
    <dbReference type="NCBI Taxonomy" id="2777116"/>
    <lineage>
        <taxon>Eukaryota</taxon>
        <taxon>Metazoa</taxon>
        <taxon>Ecdysozoa</taxon>
        <taxon>Nematoda</taxon>
        <taxon>Chromadorea</taxon>
        <taxon>Rhabditida</taxon>
        <taxon>Rhabditina</taxon>
        <taxon>Rhabditomorpha</taxon>
        <taxon>Rhabditoidea</taxon>
        <taxon>Rhabditidae</taxon>
        <taxon>Peloderinae</taxon>
        <taxon>Caenorhabditis</taxon>
    </lineage>
</organism>
<comment type="caution">
    <text evidence="2">The sequence shown here is derived from an EMBL/GenBank/DDBJ whole genome shotgun (WGS) entry which is preliminary data.</text>
</comment>
<gene>
    <name evidence="2" type="ORF">CAUJ_LOCUS2855</name>
</gene>